<accession>A0A5C5CIQ7</accession>
<protein>
    <submittedName>
        <fullName evidence="1">Uncharacterized protein</fullName>
    </submittedName>
</protein>
<organism evidence="1 2">
    <name type="scientific">Brucella pecoris</name>
    <dbReference type="NCBI Taxonomy" id="867683"/>
    <lineage>
        <taxon>Bacteria</taxon>
        <taxon>Pseudomonadati</taxon>
        <taxon>Pseudomonadota</taxon>
        <taxon>Alphaproteobacteria</taxon>
        <taxon>Hyphomicrobiales</taxon>
        <taxon>Brucellaceae</taxon>
        <taxon>Brucella/Ochrobactrum group</taxon>
        <taxon>Brucella</taxon>
    </lineage>
</organism>
<proteinExistence type="predicted"/>
<sequence>MRFAVSHAFPTSLKRTCLKRTTWNKPAVYRALTICFDAYLGWKPLNTFQDACYRKCFQFKDCNGITVRRTNGRVTPCQVAAASPVAARTNLGRRLGPENKAIDHR</sequence>
<comment type="caution">
    <text evidence="1">The sequence shown here is derived from an EMBL/GenBank/DDBJ whole genome shotgun (WGS) entry which is preliminary data.</text>
</comment>
<dbReference type="AlphaFoldDB" id="A0A5C5CIQ7"/>
<gene>
    <name evidence="1" type="ORF">FIB18_15375</name>
</gene>
<name>A0A5C5CIQ7_9HYPH</name>
<evidence type="ECO:0000313" key="2">
    <source>
        <dbReference type="Proteomes" id="UP000313390"/>
    </source>
</evidence>
<evidence type="ECO:0000313" key="1">
    <source>
        <dbReference type="EMBL" id="TNV10955.1"/>
    </source>
</evidence>
<dbReference type="EMBL" id="VEWK01000008">
    <property type="protein sequence ID" value="TNV10955.1"/>
    <property type="molecule type" value="Genomic_DNA"/>
</dbReference>
<reference evidence="1 2" key="1">
    <citation type="journal article" date="2011" name="Int. J. Syst. Evol. Microbiol.">
        <title>Ochrobactrum pecoris sp. nov., isolated from farm animals.</title>
        <authorList>
            <person name="Kampfer P."/>
            <person name="Huber B."/>
            <person name="Busse H.J."/>
            <person name="Scholz H.C."/>
            <person name="Tomaso H."/>
            <person name="Hotzel H."/>
            <person name="Melzer F."/>
        </authorList>
    </citation>
    <scope>NUCLEOTIDE SEQUENCE [LARGE SCALE GENOMIC DNA]</scope>
    <source>
        <strain evidence="1 2">08RB2639</strain>
    </source>
</reference>
<dbReference type="Proteomes" id="UP000313390">
    <property type="component" value="Unassembled WGS sequence"/>
</dbReference>